<dbReference type="AlphaFoldDB" id="A0A9N9R3M3"/>
<organism evidence="1 2">
    <name type="scientific">Diatraea saccharalis</name>
    <name type="common">sugarcane borer</name>
    <dbReference type="NCBI Taxonomy" id="40085"/>
    <lineage>
        <taxon>Eukaryota</taxon>
        <taxon>Metazoa</taxon>
        <taxon>Ecdysozoa</taxon>
        <taxon>Arthropoda</taxon>
        <taxon>Hexapoda</taxon>
        <taxon>Insecta</taxon>
        <taxon>Pterygota</taxon>
        <taxon>Neoptera</taxon>
        <taxon>Endopterygota</taxon>
        <taxon>Lepidoptera</taxon>
        <taxon>Glossata</taxon>
        <taxon>Ditrysia</taxon>
        <taxon>Pyraloidea</taxon>
        <taxon>Crambidae</taxon>
        <taxon>Crambinae</taxon>
        <taxon>Diatraea</taxon>
    </lineage>
</organism>
<accession>A0A9N9R3M3</accession>
<dbReference type="OrthoDB" id="7436381at2759"/>
<evidence type="ECO:0000313" key="2">
    <source>
        <dbReference type="Proteomes" id="UP001153714"/>
    </source>
</evidence>
<reference evidence="1" key="1">
    <citation type="submission" date="2021-12" db="EMBL/GenBank/DDBJ databases">
        <authorList>
            <person name="King R."/>
        </authorList>
    </citation>
    <scope>NUCLEOTIDE SEQUENCE</scope>
</reference>
<keyword evidence="2" id="KW-1185">Reference proteome</keyword>
<name>A0A9N9R3M3_9NEOP</name>
<sequence length="123" mass="14850">MEVRIVRNTRWTRQRLYYFMEDKIEDLQRGIRKANIEIKNVPKKPHEDKHDLVKMVVKLSETIDCQINKNDIKDIYRVQVKYKKDKHNTNLPIVVELSSTIQKTDFLKMALSFNIRHKEKLRA</sequence>
<dbReference type="EMBL" id="OU893333">
    <property type="protein sequence ID" value="CAG9789366.1"/>
    <property type="molecule type" value="Genomic_DNA"/>
</dbReference>
<gene>
    <name evidence="1" type="ORF">DIATSA_LOCUS7106</name>
</gene>
<dbReference type="Proteomes" id="UP001153714">
    <property type="component" value="Chromosome 2"/>
</dbReference>
<protein>
    <submittedName>
        <fullName evidence="1">Uncharacterized protein</fullName>
    </submittedName>
</protein>
<reference evidence="1" key="2">
    <citation type="submission" date="2022-10" db="EMBL/GenBank/DDBJ databases">
        <authorList>
            <consortium name="ENA_rothamsted_submissions"/>
            <consortium name="culmorum"/>
            <person name="King R."/>
        </authorList>
    </citation>
    <scope>NUCLEOTIDE SEQUENCE</scope>
</reference>
<proteinExistence type="predicted"/>
<evidence type="ECO:0000313" key="1">
    <source>
        <dbReference type="EMBL" id="CAG9789366.1"/>
    </source>
</evidence>